<accession>A0AAV7YPG2</accession>
<dbReference type="Gene3D" id="3.40.33.10">
    <property type="entry name" value="CAP"/>
    <property type="match status" value="1"/>
</dbReference>
<dbReference type="PANTHER" id="PTHR31157">
    <property type="entry name" value="SCP DOMAIN-CONTAINING PROTEIN"/>
    <property type="match status" value="1"/>
</dbReference>
<evidence type="ECO:0000313" key="3">
    <source>
        <dbReference type="Proteomes" id="UP001146793"/>
    </source>
</evidence>
<dbReference type="InterPro" id="IPR014044">
    <property type="entry name" value="CAP_dom"/>
</dbReference>
<dbReference type="SUPFAM" id="SSF55797">
    <property type="entry name" value="PR-1-like"/>
    <property type="match status" value="1"/>
</dbReference>
<evidence type="ECO:0000259" key="1">
    <source>
        <dbReference type="Pfam" id="PF00188"/>
    </source>
</evidence>
<name>A0AAV7YPG2_9EUKA</name>
<protein>
    <recommendedName>
        <fullName evidence="1">SCP domain-containing protein</fullName>
    </recommendedName>
</protein>
<dbReference type="AlphaFoldDB" id="A0AAV7YPG2"/>
<feature type="domain" description="SCP" evidence="1">
    <location>
        <begin position="202"/>
        <end position="310"/>
    </location>
</feature>
<gene>
    <name evidence="2" type="ORF">M0812_20540</name>
</gene>
<reference evidence="2" key="1">
    <citation type="submission" date="2022-08" db="EMBL/GenBank/DDBJ databases">
        <title>Novel sulphate-reducing endosymbionts in the free-living metamonad Anaeramoeba.</title>
        <authorList>
            <person name="Jerlstrom-Hultqvist J."/>
            <person name="Cepicka I."/>
            <person name="Gallot-Lavallee L."/>
            <person name="Salas-Leiva D."/>
            <person name="Curtis B.A."/>
            <person name="Zahonova K."/>
            <person name="Pipaliya S."/>
            <person name="Dacks J."/>
            <person name="Roger A.J."/>
        </authorList>
    </citation>
    <scope>NUCLEOTIDE SEQUENCE</scope>
    <source>
        <strain evidence="2">Busselton2</strain>
    </source>
</reference>
<dbReference type="PANTHER" id="PTHR31157:SF30">
    <property type="entry name" value="SCP DOMAIN-CONTAINING PROTEIN"/>
    <property type="match status" value="1"/>
</dbReference>
<evidence type="ECO:0000313" key="2">
    <source>
        <dbReference type="EMBL" id="KAJ3431626.1"/>
    </source>
</evidence>
<proteinExistence type="predicted"/>
<dbReference type="Pfam" id="PF00188">
    <property type="entry name" value="CAP"/>
    <property type="match status" value="1"/>
</dbReference>
<dbReference type="EMBL" id="JANTQA010000047">
    <property type="protein sequence ID" value="KAJ3431626.1"/>
    <property type="molecule type" value="Genomic_DNA"/>
</dbReference>
<dbReference type="Proteomes" id="UP001146793">
    <property type="component" value="Unassembled WGS sequence"/>
</dbReference>
<comment type="caution">
    <text evidence="2">The sequence shown here is derived from an EMBL/GenBank/DDBJ whole genome shotgun (WGS) entry which is preliminary data.</text>
</comment>
<dbReference type="CDD" id="cd05379">
    <property type="entry name" value="CAP_bacterial"/>
    <property type="match status" value="1"/>
</dbReference>
<sequence length="312" mass="36376">MHFEILKNLICSSCKDHNKPVSCFCQNCHRTKYTPLCKECNIRIHSSFLNAKHLRKTINEVVPTSYIQQNKNINTLQNRNPQTQKTSQQFVKYNTKKTFLTPKNQNYRTSNQLPKKTIVTSKTNTTQKTINLTPKRFGNNGNTYNNRRIQKTTKISNSQSSNNKQPCKLKYKCPKYQESNHNREYSHPVFDPLLMGKELLILTNTFRKSKKLPPLQWNDDLFEICMGHALDQARKNKLSHENFDQRFEQWGGNKLAENVAFNYNQNNPLKSCVDGWIKSDGHRKNMMGDFTVCAIGLAMLSDKKFYFCQLFG</sequence>
<organism evidence="2 3">
    <name type="scientific">Anaeramoeba flamelloides</name>
    <dbReference type="NCBI Taxonomy" id="1746091"/>
    <lineage>
        <taxon>Eukaryota</taxon>
        <taxon>Metamonada</taxon>
        <taxon>Anaeramoebidae</taxon>
        <taxon>Anaeramoeba</taxon>
    </lineage>
</organism>
<dbReference type="InterPro" id="IPR035940">
    <property type="entry name" value="CAP_sf"/>
</dbReference>